<dbReference type="InterPro" id="IPR000385">
    <property type="entry name" value="MoaA_NifB_PqqE_Fe-S-bd_CS"/>
</dbReference>
<accession>A0A495RFM2</accession>
<dbReference type="InterPro" id="IPR007197">
    <property type="entry name" value="rSAM"/>
</dbReference>
<keyword evidence="11" id="KW-0456">Lyase</keyword>
<dbReference type="Pfam" id="PF04055">
    <property type="entry name" value="Radical_SAM"/>
    <property type="match status" value="1"/>
</dbReference>
<keyword evidence="8" id="KW-0411">Iron-sulfur</keyword>
<dbReference type="InterPro" id="IPR050105">
    <property type="entry name" value="MoCo_biosynth_MoaA/MoaC"/>
</dbReference>
<evidence type="ECO:0000256" key="9">
    <source>
        <dbReference type="ARBA" id="ARBA00023134"/>
    </source>
</evidence>
<protein>
    <recommendedName>
        <fullName evidence="2">GTP 3',8-cyclase</fullName>
        <ecNumber evidence="2">4.1.99.22</ecNumber>
    </recommendedName>
</protein>
<dbReference type="FunFam" id="3.20.20.70:FF:000057">
    <property type="entry name" value="GTP 3',8-cyclase"/>
    <property type="match status" value="1"/>
</dbReference>
<dbReference type="InterPro" id="IPR040064">
    <property type="entry name" value="MoaA-like"/>
</dbReference>
<reference evidence="14 15" key="1">
    <citation type="submission" date="2018-10" db="EMBL/GenBank/DDBJ databases">
        <title>Genomic Encyclopedia of Type Strains, Phase IV (KMG-IV): sequencing the most valuable type-strain genomes for metagenomic binning, comparative biology and taxonomic classification.</title>
        <authorList>
            <person name="Goeker M."/>
        </authorList>
    </citation>
    <scope>NUCLEOTIDE SEQUENCE [LARGE SCALE GENOMIC DNA]</scope>
    <source>
        <strain evidence="14 15">DSM 22228</strain>
    </source>
</reference>
<evidence type="ECO:0000256" key="10">
    <source>
        <dbReference type="ARBA" id="ARBA00023150"/>
    </source>
</evidence>
<dbReference type="AlphaFoldDB" id="A0A495RFM2"/>
<dbReference type="InterPro" id="IPR013483">
    <property type="entry name" value="MoaA"/>
</dbReference>
<dbReference type="SFLD" id="SFLDG01383">
    <property type="entry name" value="cyclic_pyranopterin_phosphate"/>
    <property type="match status" value="1"/>
</dbReference>
<evidence type="ECO:0000256" key="12">
    <source>
        <dbReference type="ARBA" id="ARBA00048697"/>
    </source>
</evidence>
<evidence type="ECO:0000256" key="3">
    <source>
        <dbReference type="ARBA" id="ARBA00022485"/>
    </source>
</evidence>
<dbReference type="EC" id="4.1.99.22" evidence="2"/>
<dbReference type="Gene3D" id="3.20.20.70">
    <property type="entry name" value="Aldolase class I"/>
    <property type="match status" value="1"/>
</dbReference>
<dbReference type="PROSITE" id="PS51918">
    <property type="entry name" value="RADICAL_SAM"/>
    <property type="match status" value="1"/>
</dbReference>
<dbReference type="CDD" id="cd01335">
    <property type="entry name" value="Radical_SAM"/>
    <property type="match status" value="1"/>
</dbReference>
<dbReference type="GO" id="GO:0006777">
    <property type="term" value="P:Mo-molybdopterin cofactor biosynthetic process"/>
    <property type="evidence" value="ECO:0007669"/>
    <property type="project" value="UniProtKB-KW"/>
</dbReference>
<evidence type="ECO:0000256" key="8">
    <source>
        <dbReference type="ARBA" id="ARBA00023014"/>
    </source>
</evidence>
<proteinExistence type="predicted"/>
<keyword evidence="3" id="KW-0004">4Fe-4S</keyword>
<dbReference type="InterPro" id="IPR013785">
    <property type="entry name" value="Aldolase_TIM"/>
</dbReference>
<dbReference type="UniPathway" id="UPA00344"/>
<evidence type="ECO:0000256" key="11">
    <source>
        <dbReference type="ARBA" id="ARBA00023239"/>
    </source>
</evidence>
<organism evidence="14 15">
    <name type="scientific">Orbus hercynius</name>
    <dbReference type="NCBI Taxonomy" id="593135"/>
    <lineage>
        <taxon>Bacteria</taxon>
        <taxon>Pseudomonadati</taxon>
        <taxon>Pseudomonadota</taxon>
        <taxon>Gammaproteobacteria</taxon>
        <taxon>Orbales</taxon>
        <taxon>Orbaceae</taxon>
        <taxon>Orbus</taxon>
    </lineage>
</organism>
<evidence type="ECO:0000313" key="14">
    <source>
        <dbReference type="EMBL" id="RKS86054.1"/>
    </source>
</evidence>
<evidence type="ECO:0000256" key="6">
    <source>
        <dbReference type="ARBA" id="ARBA00022741"/>
    </source>
</evidence>
<dbReference type="Pfam" id="PF06463">
    <property type="entry name" value="Mob_synth_C"/>
    <property type="match status" value="1"/>
</dbReference>
<dbReference type="SUPFAM" id="SSF102114">
    <property type="entry name" value="Radical SAM enzymes"/>
    <property type="match status" value="1"/>
</dbReference>
<dbReference type="PANTHER" id="PTHR22960">
    <property type="entry name" value="MOLYBDOPTERIN COFACTOR SYNTHESIS PROTEIN A"/>
    <property type="match status" value="1"/>
</dbReference>
<dbReference type="RefSeq" id="WP_121145130.1">
    <property type="nucleotide sequence ID" value="NZ_RBWY01000002.1"/>
</dbReference>
<dbReference type="GO" id="GO:0005525">
    <property type="term" value="F:GTP binding"/>
    <property type="evidence" value="ECO:0007669"/>
    <property type="project" value="UniProtKB-KW"/>
</dbReference>
<comment type="caution">
    <text evidence="14">The sequence shown here is derived from an EMBL/GenBank/DDBJ whole genome shotgun (WGS) entry which is preliminary data.</text>
</comment>
<dbReference type="SMART" id="SM00729">
    <property type="entry name" value="Elp3"/>
    <property type="match status" value="1"/>
</dbReference>
<dbReference type="OrthoDB" id="9763993at2"/>
<comment type="cofactor">
    <cofactor evidence="1">
        <name>[4Fe-4S] cluster</name>
        <dbReference type="ChEBI" id="CHEBI:49883"/>
    </cofactor>
</comment>
<dbReference type="EMBL" id="RBWY01000002">
    <property type="protein sequence ID" value="RKS86054.1"/>
    <property type="molecule type" value="Genomic_DNA"/>
</dbReference>
<keyword evidence="5" id="KW-0479">Metal-binding</keyword>
<evidence type="ECO:0000313" key="15">
    <source>
        <dbReference type="Proteomes" id="UP000278542"/>
    </source>
</evidence>
<evidence type="ECO:0000256" key="1">
    <source>
        <dbReference type="ARBA" id="ARBA00001966"/>
    </source>
</evidence>
<keyword evidence="15" id="KW-1185">Reference proteome</keyword>
<dbReference type="SFLD" id="SFLDG01386">
    <property type="entry name" value="main_SPASM_domain-containing"/>
    <property type="match status" value="1"/>
</dbReference>
<dbReference type="GO" id="GO:0051539">
    <property type="term" value="F:4 iron, 4 sulfur cluster binding"/>
    <property type="evidence" value="ECO:0007669"/>
    <property type="project" value="UniProtKB-KW"/>
</dbReference>
<keyword evidence="9" id="KW-0342">GTP-binding</keyword>
<name>A0A495RFM2_9GAMM</name>
<dbReference type="SFLD" id="SFLDS00029">
    <property type="entry name" value="Radical_SAM"/>
    <property type="match status" value="1"/>
</dbReference>
<evidence type="ECO:0000256" key="2">
    <source>
        <dbReference type="ARBA" id="ARBA00012167"/>
    </source>
</evidence>
<keyword evidence="6" id="KW-0547">Nucleotide-binding</keyword>
<dbReference type="GO" id="GO:0046872">
    <property type="term" value="F:metal ion binding"/>
    <property type="evidence" value="ECO:0007669"/>
    <property type="project" value="UniProtKB-KW"/>
</dbReference>
<evidence type="ECO:0000259" key="13">
    <source>
        <dbReference type="PROSITE" id="PS51918"/>
    </source>
</evidence>
<sequence>MQQQLVDNYQRRFQYLRLSLTELCNFRCQYCLPNGYQPNRAHQFLTLNEIANIANVFSDLGVQKIRLTGGEPTLRRDFADIIMLLAKQASIKEIAVTTNGDRLLNRITQWQQAGLTALNVSIDSFSPARFALITGENKLHQVLAGIDRALEIGMQKVKINTVLMKGLTDGLNEYLPWIKDRRVDLRFIELMETGEGSAHFNRFHLSGTEIEQQLVAQGWQLMDKDKLAGPAKVYQHRDYQGRVGLIMPYSKNFCQSCNRLRVSSIGKLHYCLFGDSAIDLRDLLQDSSQQALLKARILASLRIKPETHFLHQHHAGITPNLSYIGG</sequence>
<dbReference type="InterPro" id="IPR058240">
    <property type="entry name" value="rSAM_sf"/>
</dbReference>
<dbReference type="InterPro" id="IPR010505">
    <property type="entry name" value="MoaA_twitch"/>
</dbReference>
<feature type="domain" description="Radical SAM core" evidence="13">
    <location>
        <begin position="8"/>
        <end position="231"/>
    </location>
</feature>
<keyword evidence="4" id="KW-0949">S-adenosyl-L-methionine</keyword>
<evidence type="ECO:0000256" key="7">
    <source>
        <dbReference type="ARBA" id="ARBA00023004"/>
    </source>
</evidence>
<evidence type="ECO:0000256" key="4">
    <source>
        <dbReference type="ARBA" id="ARBA00022691"/>
    </source>
</evidence>
<dbReference type="SFLD" id="SFLDG01067">
    <property type="entry name" value="SPASM/twitch_domain_containing"/>
    <property type="match status" value="1"/>
</dbReference>
<dbReference type="PANTHER" id="PTHR22960:SF28">
    <property type="entry name" value="GTP 3',8-CYCLASE"/>
    <property type="match status" value="1"/>
</dbReference>
<dbReference type="PROSITE" id="PS01305">
    <property type="entry name" value="MOAA_NIFB_PQQE"/>
    <property type="match status" value="1"/>
</dbReference>
<dbReference type="NCBIfam" id="TIGR02666">
    <property type="entry name" value="moaA"/>
    <property type="match status" value="1"/>
</dbReference>
<gene>
    <name evidence="14" type="ORF">DES39_1479</name>
</gene>
<dbReference type="Proteomes" id="UP000278542">
    <property type="component" value="Unassembled WGS sequence"/>
</dbReference>
<keyword evidence="10" id="KW-0501">Molybdenum cofactor biosynthesis</keyword>
<dbReference type="GO" id="GO:0061798">
    <property type="term" value="F:GTP 3',8'-cyclase activity"/>
    <property type="evidence" value="ECO:0007669"/>
    <property type="project" value="UniProtKB-EC"/>
</dbReference>
<evidence type="ECO:0000256" key="5">
    <source>
        <dbReference type="ARBA" id="ARBA00022723"/>
    </source>
</evidence>
<comment type="catalytic activity">
    <reaction evidence="12">
        <text>GTP + AH2 + S-adenosyl-L-methionine = (8S)-3',8-cyclo-7,8-dihydroguanosine 5'-triphosphate + 5'-deoxyadenosine + L-methionine + A + H(+)</text>
        <dbReference type="Rhea" id="RHEA:49576"/>
        <dbReference type="ChEBI" id="CHEBI:13193"/>
        <dbReference type="ChEBI" id="CHEBI:15378"/>
        <dbReference type="ChEBI" id="CHEBI:17319"/>
        <dbReference type="ChEBI" id="CHEBI:17499"/>
        <dbReference type="ChEBI" id="CHEBI:37565"/>
        <dbReference type="ChEBI" id="CHEBI:57844"/>
        <dbReference type="ChEBI" id="CHEBI:59789"/>
        <dbReference type="ChEBI" id="CHEBI:131766"/>
        <dbReference type="EC" id="4.1.99.22"/>
    </reaction>
</comment>
<dbReference type="CDD" id="cd21117">
    <property type="entry name" value="Twitch_MoaA"/>
    <property type="match status" value="1"/>
</dbReference>
<dbReference type="InterPro" id="IPR006638">
    <property type="entry name" value="Elp3/MiaA/NifB-like_rSAM"/>
</dbReference>
<keyword evidence="7" id="KW-0408">Iron</keyword>
<dbReference type="GO" id="GO:0061799">
    <property type="term" value="F:cyclic pyranopterin monophosphate synthase activity"/>
    <property type="evidence" value="ECO:0007669"/>
    <property type="project" value="TreeGrafter"/>
</dbReference>